<organism evidence="5 6">
    <name type="scientific">Actinomadura sediminis</name>
    <dbReference type="NCBI Taxonomy" id="1038904"/>
    <lineage>
        <taxon>Bacteria</taxon>
        <taxon>Bacillati</taxon>
        <taxon>Actinomycetota</taxon>
        <taxon>Actinomycetes</taxon>
        <taxon>Streptosporangiales</taxon>
        <taxon>Thermomonosporaceae</taxon>
        <taxon>Actinomadura</taxon>
    </lineage>
</organism>
<dbReference type="InterPro" id="IPR016181">
    <property type="entry name" value="Acyl_CoA_acyltransferase"/>
</dbReference>
<dbReference type="EMBL" id="JBHTJA010000149">
    <property type="protein sequence ID" value="MFD0905602.1"/>
    <property type="molecule type" value="Genomic_DNA"/>
</dbReference>
<keyword evidence="2 5" id="KW-0012">Acyltransferase</keyword>
<dbReference type="SUPFAM" id="SSF55729">
    <property type="entry name" value="Acyl-CoA N-acyltransferases (Nat)"/>
    <property type="match status" value="1"/>
</dbReference>
<dbReference type="Proteomes" id="UP001596972">
    <property type="component" value="Unassembled WGS sequence"/>
</dbReference>
<dbReference type="GO" id="GO:0016746">
    <property type="term" value="F:acyltransferase activity"/>
    <property type="evidence" value="ECO:0007669"/>
    <property type="project" value="UniProtKB-KW"/>
</dbReference>
<dbReference type="EC" id="2.3.-.-" evidence="5"/>
<dbReference type="PROSITE" id="PS51186">
    <property type="entry name" value="GNAT"/>
    <property type="match status" value="1"/>
</dbReference>
<evidence type="ECO:0000313" key="6">
    <source>
        <dbReference type="Proteomes" id="UP001596972"/>
    </source>
</evidence>
<name>A0ABW3F2U3_9ACTN</name>
<dbReference type="Gene3D" id="3.40.630.30">
    <property type="match status" value="1"/>
</dbReference>
<comment type="similarity">
    <text evidence="3">Belongs to the acetyltransferase family. RimJ subfamily.</text>
</comment>
<evidence type="ECO:0000256" key="3">
    <source>
        <dbReference type="ARBA" id="ARBA00038502"/>
    </source>
</evidence>
<protein>
    <submittedName>
        <fullName evidence="5">GNAT family N-acetyltransferase</fullName>
        <ecNumber evidence="5">2.3.-.-</ecNumber>
    </submittedName>
</protein>
<dbReference type="RefSeq" id="WP_378306679.1">
    <property type="nucleotide sequence ID" value="NZ_JBHTJA010000149.1"/>
</dbReference>
<evidence type="ECO:0000256" key="1">
    <source>
        <dbReference type="ARBA" id="ARBA00022679"/>
    </source>
</evidence>
<dbReference type="PANTHER" id="PTHR43792">
    <property type="entry name" value="GNAT FAMILY, PUTATIVE (AFU_ORTHOLOGUE AFUA_3G00765)-RELATED-RELATED"/>
    <property type="match status" value="1"/>
</dbReference>
<sequence length="172" mass="19412">MSDRLALRPVEEEDLPILEAVTQDPDTVGEHAWFGWFEPGRYRRGWEENRLIGPDGGSLMVVRGTDRLGFVSWRRKTTSPTSHCWNMGIALLPEARGKGHGTEAHRLLARYLFAHTPVHRIDADTETANIAEQKALEKAGFTREGVMRGCVFREGAWRDGVTYSLLRTDPPV</sequence>
<proteinExistence type="inferred from homology"/>
<gene>
    <name evidence="5" type="ORF">ACFQ11_34880</name>
</gene>
<keyword evidence="1 5" id="KW-0808">Transferase</keyword>
<reference evidence="6" key="1">
    <citation type="journal article" date="2019" name="Int. J. Syst. Evol. Microbiol.">
        <title>The Global Catalogue of Microorganisms (GCM) 10K type strain sequencing project: providing services to taxonomists for standard genome sequencing and annotation.</title>
        <authorList>
            <consortium name="The Broad Institute Genomics Platform"/>
            <consortium name="The Broad Institute Genome Sequencing Center for Infectious Disease"/>
            <person name="Wu L."/>
            <person name="Ma J."/>
        </authorList>
    </citation>
    <scope>NUCLEOTIDE SEQUENCE [LARGE SCALE GENOMIC DNA]</scope>
    <source>
        <strain evidence="6">JCM 31202</strain>
    </source>
</reference>
<evidence type="ECO:0000256" key="2">
    <source>
        <dbReference type="ARBA" id="ARBA00023315"/>
    </source>
</evidence>
<dbReference type="Pfam" id="PF13302">
    <property type="entry name" value="Acetyltransf_3"/>
    <property type="match status" value="1"/>
</dbReference>
<evidence type="ECO:0000313" key="5">
    <source>
        <dbReference type="EMBL" id="MFD0905602.1"/>
    </source>
</evidence>
<feature type="domain" description="N-acetyltransferase" evidence="4">
    <location>
        <begin position="5"/>
        <end position="168"/>
    </location>
</feature>
<dbReference type="InterPro" id="IPR000182">
    <property type="entry name" value="GNAT_dom"/>
</dbReference>
<dbReference type="InterPro" id="IPR051531">
    <property type="entry name" value="N-acetyltransferase"/>
</dbReference>
<accession>A0ABW3F2U3</accession>
<evidence type="ECO:0000259" key="4">
    <source>
        <dbReference type="PROSITE" id="PS51186"/>
    </source>
</evidence>
<comment type="caution">
    <text evidence="5">The sequence shown here is derived from an EMBL/GenBank/DDBJ whole genome shotgun (WGS) entry which is preliminary data.</text>
</comment>
<keyword evidence="6" id="KW-1185">Reference proteome</keyword>
<dbReference type="PANTHER" id="PTHR43792:SF8">
    <property type="entry name" value="[RIBOSOMAL PROTEIN US5]-ALANINE N-ACETYLTRANSFERASE"/>
    <property type="match status" value="1"/>
</dbReference>